<organism evidence="1 2">
    <name type="scientific">Stylosanthes scabra</name>
    <dbReference type="NCBI Taxonomy" id="79078"/>
    <lineage>
        <taxon>Eukaryota</taxon>
        <taxon>Viridiplantae</taxon>
        <taxon>Streptophyta</taxon>
        <taxon>Embryophyta</taxon>
        <taxon>Tracheophyta</taxon>
        <taxon>Spermatophyta</taxon>
        <taxon>Magnoliopsida</taxon>
        <taxon>eudicotyledons</taxon>
        <taxon>Gunneridae</taxon>
        <taxon>Pentapetalae</taxon>
        <taxon>rosids</taxon>
        <taxon>fabids</taxon>
        <taxon>Fabales</taxon>
        <taxon>Fabaceae</taxon>
        <taxon>Papilionoideae</taxon>
        <taxon>50 kb inversion clade</taxon>
        <taxon>dalbergioids sensu lato</taxon>
        <taxon>Dalbergieae</taxon>
        <taxon>Pterocarpus clade</taxon>
        <taxon>Stylosanthes</taxon>
    </lineage>
</organism>
<dbReference type="Proteomes" id="UP001341840">
    <property type="component" value="Unassembled WGS sequence"/>
</dbReference>
<evidence type="ECO:0000313" key="1">
    <source>
        <dbReference type="EMBL" id="MED6139156.1"/>
    </source>
</evidence>
<sequence>MEGDDIEKTTFEAIRTKELFEIKGISFKSSEEDELLVTIARGRVPKKLKQKDLTKKQKSVKASPNLKGRSLSTRISREEKIAFWNELVGVVEEVRAPIMIAWDFNEVVRKEERKECSLLSQSSARCGFMAWGWLILSWLVESILDMGGRACSRLDRVLVDVE</sequence>
<reference evidence="1 2" key="1">
    <citation type="journal article" date="2023" name="Plants (Basel)">
        <title>Bridging the Gap: Combining Genomics and Transcriptomics Approaches to Understand Stylosanthes scabra, an Orphan Legume from the Brazilian Caatinga.</title>
        <authorList>
            <person name="Ferreira-Neto J.R.C."/>
            <person name="da Silva M.D."/>
            <person name="Binneck E."/>
            <person name="de Melo N.F."/>
            <person name="da Silva R.H."/>
            <person name="de Melo A.L.T.M."/>
            <person name="Pandolfi V."/>
            <person name="Bustamante F.O."/>
            <person name="Brasileiro-Vidal A.C."/>
            <person name="Benko-Iseppon A.M."/>
        </authorList>
    </citation>
    <scope>NUCLEOTIDE SEQUENCE [LARGE SCALE GENOMIC DNA]</scope>
    <source>
        <tissue evidence="1">Leaves</tissue>
    </source>
</reference>
<proteinExistence type="predicted"/>
<dbReference type="EMBL" id="JASCZI010061624">
    <property type="protein sequence ID" value="MED6139156.1"/>
    <property type="molecule type" value="Genomic_DNA"/>
</dbReference>
<comment type="caution">
    <text evidence="1">The sequence shown here is derived from an EMBL/GenBank/DDBJ whole genome shotgun (WGS) entry which is preliminary data.</text>
</comment>
<accession>A0ABU6SRV9</accession>
<keyword evidence="2" id="KW-1185">Reference proteome</keyword>
<protein>
    <submittedName>
        <fullName evidence="1">Uncharacterized protein</fullName>
    </submittedName>
</protein>
<evidence type="ECO:0000313" key="2">
    <source>
        <dbReference type="Proteomes" id="UP001341840"/>
    </source>
</evidence>
<gene>
    <name evidence="1" type="ORF">PIB30_081254</name>
</gene>
<name>A0ABU6SRV9_9FABA</name>